<proteinExistence type="predicted"/>
<comment type="caution">
    <text evidence="1">The sequence shown here is derived from an EMBL/GenBank/DDBJ whole genome shotgun (WGS) entry which is preliminary data.</text>
</comment>
<evidence type="ECO:0000313" key="1">
    <source>
        <dbReference type="EMBL" id="NBN88322.1"/>
    </source>
</evidence>
<dbReference type="EMBL" id="RGET01000088">
    <property type="protein sequence ID" value="NBN88322.1"/>
    <property type="molecule type" value="Genomic_DNA"/>
</dbReference>
<sequence length="55" mass="6292">MDIKELLKIFGSASEMARQFGVSRQAVSKWIAAGELPALRQYQAQVLVDMRRLKR</sequence>
<name>A0A964XS77_9PROT</name>
<dbReference type="InterPro" id="IPR010982">
    <property type="entry name" value="Lambda_DNA-bd_dom_sf"/>
</dbReference>
<dbReference type="Pfam" id="PF14549">
    <property type="entry name" value="P22_Cro"/>
    <property type="match status" value="1"/>
</dbReference>
<gene>
    <name evidence="1" type="ORF">EBV32_04450</name>
</gene>
<accession>A0A964XS77</accession>
<organism evidence="1 2">
    <name type="scientific">Candidatus Fonsibacter lacus</name>
    <dbReference type="NCBI Taxonomy" id="2576439"/>
    <lineage>
        <taxon>Bacteria</taxon>
        <taxon>Pseudomonadati</taxon>
        <taxon>Pseudomonadota</taxon>
        <taxon>Alphaproteobacteria</taxon>
        <taxon>Candidatus Pelagibacterales</taxon>
        <taxon>Candidatus Pelagibacterales incertae sedis</taxon>
        <taxon>Candidatus Fonsibacter</taxon>
    </lineage>
</organism>
<dbReference type="AlphaFoldDB" id="A0A964XS77"/>
<dbReference type="Gene3D" id="1.10.260.40">
    <property type="entry name" value="lambda repressor-like DNA-binding domains"/>
    <property type="match status" value="1"/>
</dbReference>
<evidence type="ECO:0000313" key="2">
    <source>
        <dbReference type="Proteomes" id="UP000713222"/>
    </source>
</evidence>
<dbReference type="SUPFAM" id="SSF47413">
    <property type="entry name" value="lambda repressor-like DNA-binding domains"/>
    <property type="match status" value="1"/>
</dbReference>
<protein>
    <submittedName>
        <fullName evidence="1">Uncharacterized protein</fullName>
    </submittedName>
</protein>
<reference evidence="1" key="1">
    <citation type="submission" date="2018-10" db="EMBL/GenBank/DDBJ databases">
        <title>Iterative Subtractive Binning of Freshwater Chronoseries Metagenomes Recovers Nearly Complete Genomes from over Four Hundred Novel Species.</title>
        <authorList>
            <person name="Rodriguez-R L.M."/>
            <person name="Tsementzi D."/>
            <person name="Luo C."/>
            <person name="Konstantinidis K.T."/>
        </authorList>
    </citation>
    <scope>NUCLEOTIDE SEQUENCE</scope>
    <source>
        <strain evidence="1">WB7_6_001</strain>
    </source>
</reference>
<dbReference type="GO" id="GO:0003677">
    <property type="term" value="F:DNA binding"/>
    <property type="evidence" value="ECO:0007669"/>
    <property type="project" value="InterPro"/>
</dbReference>
<dbReference type="Proteomes" id="UP000713222">
    <property type="component" value="Unassembled WGS sequence"/>
</dbReference>